<name>A0ABU0M608_9HYPH</name>
<proteinExistence type="predicted"/>
<reference evidence="1 2" key="1">
    <citation type="submission" date="2023-07" db="EMBL/GenBank/DDBJ databases">
        <title>Genomic Encyclopedia of Type Strains, Phase IV (KMG-IV): sequencing the most valuable type-strain genomes for metagenomic binning, comparative biology and taxonomic classification.</title>
        <authorList>
            <person name="Goeker M."/>
        </authorList>
    </citation>
    <scope>NUCLEOTIDE SEQUENCE [LARGE SCALE GENOMIC DNA]</scope>
    <source>
        <strain evidence="1 2">B1-1</strain>
    </source>
</reference>
<accession>A0ABU0M608</accession>
<gene>
    <name evidence="1" type="ORF">QO015_002015</name>
</gene>
<dbReference type="EMBL" id="JAUSWJ010000001">
    <property type="protein sequence ID" value="MDQ0516402.1"/>
    <property type="molecule type" value="Genomic_DNA"/>
</dbReference>
<dbReference type="Proteomes" id="UP001223743">
    <property type="component" value="Unassembled WGS sequence"/>
</dbReference>
<evidence type="ECO:0000313" key="1">
    <source>
        <dbReference type="EMBL" id="MDQ0516402.1"/>
    </source>
</evidence>
<dbReference type="SUPFAM" id="SSF56935">
    <property type="entry name" value="Porins"/>
    <property type="match status" value="1"/>
</dbReference>
<keyword evidence="2" id="KW-1185">Reference proteome</keyword>
<evidence type="ECO:0000313" key="2">
    <source>
        <dbReference type="Proteomes" id="UP001223743"/>
    </source>
</evidence>
<protein>
    <submittedName>
        <fullName evidence="1">Uncharacterized protein</fullName>
    </submittedName>
</protein>
<dbReference type="RefSeq" id="WP_266279649.1">
    <property type="nucleotide sequence ID" value="NZ_JAPKNF010000001.1"/>
</dbReference>
<organism evidence="1 2">
    <name type="scientific">Kaistia geumhonensis</name>
    <dbReference type="NCBI Taxonomy" id="410839"/>
    <lineage>
        <taxon>Bacteria</taxon>
        <taxon>Pseudomonadati</taxon>
        <taxon>Pseudomonadota</taxon>
        <taxon>Alphaproteobacteria</taxon>
        <taxon>Hyphomicrobiales</taxon>
        <taxon>Kaistiaceae</taxon>
        <taxon>Kaistia</taxon>
    </lineage>
</organism>
<sequence>MRPSGRIADGATVFGIEASPSFYAATTSSHTAGTYDDSSLSIYVTRSFGHGVFVGGNLEADLRPDKDDQYYVEANLGYSFDFGRFSFTPSVLLGDTWGGTGFGANGNSSAFYYALYADAAIRLDEHWTFNALSLRYRNAFDYTWITPEIGSGFSYKLASGTSLYGSAGYSWKDTGEGMHPDTMSLAFGIRQSL</sequence>
<comment type="caution">
    <text evidence="1">The sequence shown here is derived from an EMBL/GenBank/DDBJ whole genome shotgun (WGS) entry which is preliminary data.</text>
</comment>